<organism evidence="5 6">
    <name type="scientific">Maricaulis virginensis</name>
    <dbReference type="NCBI Taxonomy" id="144022"/>
    <lineage>
        <taxon>Bacteria</taxon>
        <taxon>Pseudomonadati</taxon>
        <taxon>Pseudomonadota</taxon>
        <taxon>Alphaproteobacteria</taxon>
        <taxon>Maricaulales</taxon>
        <taxon>Maricaulaceae</taxon>
        <taxon>Maricaulis</taxon>
    </lineage>
</organism>
<dbReference type="RefSeq" id="WP_271185292.1">
    <property type="nucleotide sequence ID" value="NZ_BSFE01000001.1"/>
</dbReference>
<protein>
    <submittedName>
        <fullName evidence="5">Proline hydroxylase</fullName>
    </submittedName>
</protein>
<dbReference type="Proteomes" id="UP001143486">
    <property type="component" value="Unassembled WGS sequence"/>
</dbReference>
<dbReference type="SMART" id="SM00702">
    <property type="entry name" value="P4Hc"/>
    <property type="match status" value="1"/>
</dbReference>
<keyword evidence="2" id="KW-0223">Dioxygenase</keyword>
<evidence type="ECO:0000256" key="2">
    <source>
        <dbReference type="ARBA" id="ARBA00022964"/>
    </source>
</evidence>
<sequence>MAETLELRLNPALDAQKWAEIYARDRLVRIPDVFEPALAEHIETLLARTLNWRLVFAEADPSAPGGERVSKLTQQDIAAMGRQAIGAKIGHVMERARDNYGYLYDSYPMIEAYTSGWDAGHPIHQLTEFINSPEFLELGKTVTGAPLVTKADAQATRYARGHFLTRHIDEGHDKERVAAYTLGFTRNWQPDWGGLLMLLDDNLDISRAFLPRFNVLSIFDGRRIHSVSAVSPFAGGARHQITGWFRNDPPYRTT</sequence>
<feature type="domain" description="Prolyl 4-hydroxylase alpha subunit" evidence="4">
    <location>
        <begin position="25"/>
        <end position="246"/>
    </location>
</feature>
<keyword evidence="6" id="KW-1185">Reference proteome</keyword>
<gene>
    <name evidence="5" type="ORF">GCM10017621_04030</name>
</gene>
<dbReference type="InterPro" id="IPR051842">
    <property type="entry name" value="uS12_prolyl_hydroxylase"/>
</dbReference>
<reference evidence="5" key="2">
    <citation type="submission" date="2023-01" db="EMBL/GenBank/DDBJ databases">
        <authorList>
            <person name="Sun Q."/>
            <person name="Evtushenko L."/>
        </authorList>
    </citation>
    <scope>NUCLEOTIDE SEQUENCE</scope>
    <source>
        <strain evidence="5">VKM B-1513</strain>
    </source>
</reference>
<keyword evidence="3" id="KW-0560">Oxidoreductase</keyword>
<dbReference type="InterPro" id="IPR039558">
    <property type="entry name" value="TPA1/OFD1_N"/>
</dbReference>
<evidence type="ECO:0000313" key="5">
    <source>
        <dbReference type="EMBL" id="GLK50895.1"/>
    </source>
</evidence>
<dbReference type="GO" id="GO:0031543">
    <property type="term" value="F:peptidyl-proline dioxygenase activity"/>
    <property type="evidence" value="ECO:0007669"/>
    <property type="project" value="TreeGrafter"/>
</dbReference>
<dbReference type="EMBL" id="BSFE01000001">
    <property type="protein sequence ID" value="GLK50895.1"/>
    <property type="molecule type" value="Genomic_DNA"/>
</dbReference>
<evidence type="ECO:0000256" key="3">
    <source>
        <dbReference type="ARBA" id="ARBA00023002"/>
    </source>
</evidence>
<dbReference type="GO" id="GO:0005737">
    <property type="term" value="C:cytoplasm"/>
    <property type="evidence" value="ECO:0007669"/>
    <property type="project" value="TreeGrafter"/>
</dbReference>
<dbReference type="Pfam" id="PF13661">
    <property type="entry name" value="2OG-FeII_Oxy_4"/>
    <property type="match status" value="1"/>
</dbReference>
<evidence type="ECO:0000259" key="4">
    <source>
        <dbReference type="SMART" id="SM00702"/>
    </source>
</evidence>
<dbReference type="PANTHER" id="PTHR12117:SF0">
    <property type="entry name" value="PROLYL 3-HYDROXYLASE OGFOD1"/>
    <property type="match status" value="1"/>
</dbReference>
<accession>A0A9W6IKQ5</accession>
<comment type="cofactor">
    <cofactor evidence="1">
        <name>L-ascorbate</name>
        <dbReference type="ChEBI" id="CHEBI:38290"/>
    </cofactor>
</comment>
<reference evidence="5" key="1">
    <citation type="journal article" date="2014" name="Int. J. Syst. Evol. Microbiol.">
        <title>Complete genome sequence of Corynebacterium casei LMG S-19264T (=DSM 44701T), isolated from a smear-ripened cheese.</title>
        <authorList>
            <consortium name="US DOE Joint Genome Institute (JGI-PGF)"/>
            <person name="Walter F."/>
            <person name="Albersmeier A."/>
            <person name="Kalinowski J."/>
            <person name="Ruckert C."/>
        </authorList>
    </citation>
    <scope>NUCLEOTIDE SEQUENCE</scope>
    <source>
        <strain evidence="5">VKM B-1513</strain>
    </source>
</reference>
<dbReference type="PANTHER" id="PTHR12117">
    <property type="entry name" value="HISTONE ACETYLTRANSFERASE COMPLEX"/>
    <property type="match status" value="1"/>
</dbReference>
<dbReference type="GO" id="GO:0006449">
    <property type="term" value="P:regulation of translational termination"/>
    <property type="evidence" value="ECO:0007669"/>
    <property type="project" value="TreeGrafter"/>
</dbReference>
<dbReference type="AlphaFoldDB" id="A0A9W6IKQ5"/>
<evidence type="ECO:0000313" key="6">
    <source>
        <dbReference type="Proteomes" id="UP001143486"/>
    </source>
</evidence>
<name>A0A9W6IKQ5_9PROT</name>
<evidence type="ECO:0000256" key="1">
    <source>
        <dbReference type="ARBA" id="ARBA00001961"/>
    </source>
</evidence>
<dbReference type="GO" id="GO:0031418">
    <property type="term" value="F:L-ascorbic acid binding"/>
    <property type="evidence" value="ECO:0007669"/>
    <property type="project" value="InterPro"/>
</dbReference>
<comment type="caution">
    <text evidence="5">The sequence shown here is derived from an EMBL/GenBank/DDBJ whole genome shotgun (WGS) entry which is preliminary data.</text>
</comment>
<proteinExistence type="predicted"/>
<dbReference type="Gene3D" id="2.60.120.620">
    <property type="entry name" value="q2cbj1_9rhob like domain"/>
    <property type="match status" value="1"/>
</dbReference>
<dbReference type="GO" id="GO:0005506">
    <property type="term" value="F:iron ion binding"/>
    <property type="evidence" value="ECO:0007669"/>
    <property type="project" value="InterPro"/>
</dbReference>
<dbReference type="InterPro" id="IPR006620">
    <property type="entry name" value="Pro_4_hyd_alph"/>
</dbReference>